<gene>
    <name evidence="2" type="ORF">K458DRAFT_281518</name>
</gene>
<dbReference type="EMBL" id="MU005569">
    <property type="protein sequence ID" value="KAF2692124.1"/>
    <property type="molecule type" value="Genomic_DNA"/>
</dbReference>
<dbReference type="Proteomes" id="UP000799291">
    <property type="component" value="Unassembled WGS sequence"/>
</dbReference>
<organism evidence="2 3">
    <name type="scientific">Lentithecium fluviatile CBS 122367</name>
    <dbReference type="NCBI Taxonomy" id="1168545"/>
    <lineage>
        <taxon>Eukaryota</taxon>
        <taxon>Fungi</taxon>
        <taxon>Dikarya</taxon>
        <taxon>Ascomycota</taxon>
        <taxon>Pezizomycotina</taxon>
        <taxon>Dothideomycetes</taxon>
        <taxon>Pleosporomycetidae</taxon>
        <taxon>Pleosporales</taxon>
        <taxon>Massarineae</taxon>
        <taxon>Lentitheciaceae</taxon>
        <taxon>Lentithecium</taxon>
    </lineage>
</organism>
<feature type="domain" description="Heterokaryon incompatibility" evidence="1">
    <location>
        <begin position="13"/>
        <end position="110"/>
    </location>
</feature>
<dbReference type="AlphaFoldDB" id="A0A6G1JNK8"/>
<protein>
    <recommendedName>
        <fullName evidence="1">Heterokaryon incompatibility domain-containing protein</fullName>
    </recommendedName>
</protein>
<feature type="non-terminal residue" evidence="2">
    <location>
        <position position="1"/>
    </location>
</feature>
<keyword evidence="3" id="KW-1185">Reference proteome</keyword>
<name>A0A6G1JNK8_9PLEO</name>
<evidence type="ECO:0000259" key="1">
    <source>
        <dbReference type="Pfam" id="PF06985"/>
    </source>
</evidence>
<feature type="non-terminal residue" evidence="2">
    <location>
        <position position="254"/>
    </location>
</feature>
<reference evidence="2" key="1">
    <citation type="journal article" date="2020" name="Stud. Mycol.">
        <title>101 Dothideomycetes genomes: a test case for predicting lifestyles and emergence of pathogens.</title>
        <authorList>
            <person name="Haridas S."/>
            <person name="Albert R."/>
            <person name="Binder M."/>
            <person name="Bloem J."/>
            <person name="Labutti K."/>
            <person name="Salamov A."/>
            <person name="Andreopoulos B."/>
            <person name="Baker S."/>
            <person name="Barry K."/>
            <person name="Bills G."/>
            <person name="Bluhm B."/>
            <person name="Cannon C."/>
            <person name="Castanera R."/>
            <person name="Culley D."/>
            <person name="Daum C."/>
            <person name="Ezra D."/>
            <person name="Gonzalez J."/>
            <person name="Henrissat B."/>
            <person name="Kuo A."/>
            <person name="Liang C."/>
            <person name="Lipzen A."/>
            <person name="Lutzoni F."/>
            <person name="Magnuson J."/>
            <person name="Mondo S."/>
            <person name="Nolan M."/>
            <person name="Ohm R."/>
            <person name="Pangilinan J."/>
            <person name="Park H.-J."/>
            <person name="Ramirez L."/>
            <person name="Alfaro M."/>
            <person name="Sun H."/>
            <person name="Tritt A."/>
            <person name="Yoshinaga Y."/>
            <person name="Zwiers L.-H."/>
            <person name="Turgeon B."/>
            <person name="Goodwin S."/>
            <person name="Spatafora J."/>
            <person name="Crous P."/>
            <person name="Grigoriev I."/>
        </authorList>
    </citation>
    <scope>NUCLEOTIDE SEQUENCE</scope>
    <source>
        <strain evidence="2">CBS 122367</strain>
    </source>
</reference>
<accession>A0A6G1JNK8</accession>
<sequence length="254" mass="29376">PHLVLTGRMQKPWISLSHCWGKMKGLKTTKDNYKDFLQSIPLHKLLATIHDAIVFTQRLGFRYLWIDSLCVIQPKRKGDVDDQKDWANELPNMVRYYKHAAATLVSSSLSRLGQGANSWQREAVLAPRKVYVFGDQLIWSCQHFAVHDRILYDCQDVQQPQIGRSLLTLDARRSAILDHWYVLLQDFRQRDITFPSDRLPAISATATELEIQLKMRYRVGIWLEDAARGVSWVTDGKSTRPSDRQLPSWSWASV</sequence>
<proteinExistence type="predicted"/>
<dbReference type="Pfam" id="PF06985">
    <property type="entry name" value="HET"/>
    <property type="match status" value="1"/>
</dbReference>
<dbReference type="InterPro" id="IPR010730">
    <property type="entry name" value="HET"/>
</dbReference>
<dbReference type="PANTHER" id="PTHR33112:SF16">
    <property type="entry name" value="HETEROKARYON INCOMPATIBILITY DOMAIN-CONTAINING PROTEIN"/>
    <property type="match status" value="1"/>
</dbReference>
<evidence type="ECO:0000313" key="3">
    <source>
        <dbReference type="Proteomes" id="UP000799291"/>
    </source>
</evidence>
<dbReference type="OrthoDB" id="2958217at2759"/>
<evidence type="ECO:0000313" key="2">
    <source>
        <dbReference type="EMBL" id="KAF2692124.1"/>
    </source>
</evidence>
<dbReference type="PANTHER" id="PTHR33112">
    <property type="entry name" value="DOMAIN PROTEIN, PUTATIVE-RELATED"/>
    <property type="match status" value="1"/>
</dbReference>